<dbReference type="Proteomes" id="UP001415857">
    <property type="component" value="Unassembled WGS sequence"/>
</dbReference>
<evidence type="ECO:0000256" key="1">
    <source>
        <dbReference type="SAM" id="MobiDB-lite"/>
    </source>
</evidence>
<evidence type="ECO:0000313" key="2">
    <source>
        <dbReference type="EMBL" id="KAK9293308.1"/>
    </source>
</evidence>
<name>A0AAP0SB77_LIQFO</name>
<feature type="compositionally biased region" description="Polar residues" evidence="1">
    <location>
        <begin position="32"/>
        <end position="42"/>
    </location>
</feature>
<feature type="region of interest" description="Disordered" evidence="1">
    <location>
        <begin position="1"/>
        <end position="57"/>
    </location>
</feature>
<keyword evidence="3" id="KW-1185">Reference proteome</keyword>
<dbReference type="EMBL" id="JBBPBK010000001">
    <property type="protein sequence ID" value="KAK9293308.1"/>
    <property type="molecule type" value="Genomic_DNA"/>
</dbReference>
<dbReference type="AlphaFoldDB" id="A0AAP0SB77"/>
<accession>A0AAP0SB77</accession>
<protein>
    <submittedName>
        <fullName evidence="2">Uncharacterized protein</fullName>
    </submittedName>
</protein>
<sequence>MSPSKGCNGSGSGPSWGSDSGMFPVRKEVKKGQNSTNQLSQANPPPVQQTDGGDGIVGWAKPLKRMRTYTRIGFHYEFNPFSYGWGI</sequence>
<evidence type="ECO:0000313" key="3">
    <source>
        <dbReference type="Proteomes" id="UP001415857"/>
    </source>
</evidence>
<comment type="caution">
    <text evidence="2">The sequence shown here is derived from an EMBL/GenBank/DDBJ whole genome shotgun (WGS) entry which is preliminary data.</text>
</comment>
<reference evidence="2 3" key="1">
    <citation type="journal article" date="2024" name="Plant J.">
        <title>Genome sequences and population genomics reveal climatic adaptation and genomic divergence between two closely related sweetgum species.</title>
        <authorList>
            <person name="Xu W.Q."/>
            <person name="Ren C.Q."/>
            <person name="Zhang X.Y."/>
            <person name="Comes H.P."/>
            <person name="Liu X.H."/>
            <person name="Li Y.G."/>
            <person name="Kettle C.J."/>
            <person name="Jalonen R."/>
            <person name="Gaisberger H."/>
            <person name="Ma Y.Z."/>
            <person name="Qiu Y.X."/>
        </authorList>
    </citation>
    <scope>NUCLEOTIDE SEQUENCE [LARGE SCALE GENOMIC DNA]</scope>
    <source>
        <strain evidence="2">Hangzhou</strain>
    </source>
</reference>
<organism evidence="2 3">
    <name type="scientific">Liquidambar formosana</name>
    <name type="common">Formosan gum</name>
    <dbReference type="NCBI Taxonomy" id="63359"/>
    <lineage>
        <taxon>Eukaryota</taxon>
        <taxon>Viridiplantae</taxon>
        <taxon>Streptophyta</taxon>
        <taxon>Embryophyta</taxon>
        <taxon>Tracheophyta</taxon>
        <taxon>Spermatophyta</taxon>
        <taxon>Magnoliopsida</taxon>
        <taxon>eudicotyledons</taxon>
        <taxon>Gunneridae</taxon>
        <taxon>Pentapetalae</taxon>
        <taxon>Saxifragales</taxon>
        <taxon>Altingiaceae</taxon>
        <taxon>Liquidambar</taxon>
    </lineage>
</organism>
<gene>
    <name evidence="2" type="ORF">L1049_021300</name>
</gene>
<proteinExistence type="predicted"/>